<dbReference type="EMBL" id="CAMPGE010021814">
    <property type="protein sequence ID" value="CAI2379928.1"/>
    <property type="molecule type" value="Genomic_DNA"/>
</dbReference>
<dbReference type="SUPFAM" id="SSF57850">
    <property type="entry name" value="RING/U-box"/>
    <property type="match status" value="1"/>
</dbReference>
<feature type="transmembrane region" description="Helical" evidence="13">
    <location>
        <begin position="142"/>
        <end position="163"/>
    </location>
</feature>
<dbReference type="Gene3D" id="3.30.40.10">
    <property type="entry name" value="Zinc/RING finger domain, C3HC4 (zinc finger)"/>
    <property type="match status" value="1"/>
</dbReference>
<reference evidence="15" key="1">
    <citation type="submission" date="2023-07" db="EMBL/GenBank/DDBJ databases">
        <authorList>
            <consortium name="AG Swart"/>
            <person name="Singh M."/>
            <person name="Singh A."/>
            <person name="Seah K."/>
            <person name="Emmerich C."/>
        </authorList>
    </citation>
    <scope>NUCLEOTIDE SEQUENCE</scope>
    <source>
        <strain evidence="15">DP1</strain>
    </source>
</reference>
<dbReference type="PROSITE" id="PS00518">
    <property type="entry name" value="ZF_RING_1"/>
    <property type="match status" value="1"/>
</dbReference>
<evidence type="ECO:0000256" key="8">
    <source>
        <dbReference type="ARBA" id="ARBA00022786"/>
    </source>
</evidence>
<evidence type="ECO:0000256" key="9">
    <source>
        <dbReference type="ARBA" id="ARBA00022833"/>
    </source>
</evidence>
<evidence type="ECO:0000256" key="5">
    <source>
        <dbReference type="ARBA" id="ARBA00022679"/>
    </source>
</evidence>
<dbReference type="EC" id="2.3.2.27" evidence="4"/>
<keyword evidence="8" id="KW-0833">Ubl conjugation pathway</keyword>
<gene>
    <name evidence="15" type="ORF">ECRASSUSDP1_LOCUS21350</name>
</gene>
<evidence type="ECO:0000313" key="15">
    <source>
        <dbReference type="EMBL" id="CAI2379928.1"/>
    </source>
</evidence>
<sequence length="217" mass="24643">MEENKSEAYQRPNKSTSSSSEEKKPAGFECHICISTPIEPVVTKCGHMYCWSCIQKWIKMNNKFISCPVCKSGVSVDELTPIYSGNNCKDPRENASKESSQRPNAQRSQPTPNENYRNPGRRSFWDSFTLNQNGGGGGNFNFVFLGGLGVLPLLIGMVGPYLYNALQNNRNNQQQRRADPNERQRNRADNRPGNEVIDRMVFLMIVTFIYFSMFSSF</sequence>
<evidence type="ECO:0000256" key="12">
    <source>
        <dbReference type="SAM" id="MobiDB-lite"/>
    </source>
</evidence>
<dbReference type="PROSITE" id="PS50089">
    <property type="entry name" value="ZF_RING_2"/>
    <property type="match status" value="1"/>
</dbReference>
<evidence type="ECO:0000256" key="13">
    <source>
        <dbReference type="SAM" id="Phobius"/>
    </source>
</evidence>
<keyword evidence="10 13" id="KW-0472">Membrane</keyword>
<dbReference type="SMART" id="SM00184">
    <property type="entry name" value="RING"/>
    <property type="match status" value="1"/>
</dbReference>
<evidence type="ECO:0000256" key="2">
    <source>
        <dbReference type="ARBA" id="ARBA00004308"/>
    </source>
</evidence>
<keyword evidence="6" id="KW-0479">Metal-binding</keyword>
<feature type="region of interest" description="Disordered" evidence="12">
    <location>
        <begin position="85"/>
        <end position="119"/>
    </location>
</feature>
<keyword evidence="16" id="KW-1185">Reference proteome</keyword>
<comment type="caution">
    <text evidence="15">The sequence shown here is derived from an EMBL/GenBank/DDBJ whole genome shotgun (WGS) entry which is preliminary data.</text>
</comment>
<dbReference type="InterPro" id="IPR001841">
    <property type="entry name" value="Znf_RING"/>
</dbReference>
<keyword evidence="13" id="KW-1133">Transmembrane helix</keyword>
<comment type="catalytic activity">
    <reaction evidence="1">
        <text>S-ubiquitinyl-[E2 ubiquitin-conjugating enzyme]-L-cysteine + [acceptor protein]-L-lysine = [E2 ubiquitin-conjugating enzyme]-L-cysteine + N(6)-ubiquitinyl-[acceptor protein]-L-lysine.</text>
        <dbReference type="EC" id="2.3.2.27"/>
    </reaction>
</comment>
<feature type="compositionally biased region" description="Basic and acidic residues" evidence="12">
    <location>
        <begin position="89"/>
        <end position="100"/>
    </location>
</feature>
<dbReference type="InterPro" id="IPR018957">
    <property type="entry name" value="Znf_C3HC4_RING-type"/>
</dbReference>
<dbReference type="PANTHER" id="PTHR12313">
    <property type="entry name" value="E3 UBIQUITIN-PROTEIN LIGASE RNF5-RELATED"/>
    <property type="match status" value="1"/>
</dbReference>
<feature type="compositionally biased region" description="Basic and acidic residues" evidence="12">
    <location>
        <begin position="176"/>
        <end position="192"/>
    </location>
</feature>
<protein>
    <recommendedName>
        <fullName evidence="4">RING-type E3 ubiquitin transferase</fullName>
        <ecNumber evidence="4">2.3.2.27</ecNumber>
    </recommendedName>
</protein>
<dbReference type="Proteomes" id="UP001295684">
    <property type="component" value="Unassembled WGS sequence"/>
</dbReference>
<dbReference type="GO" id="GO:0006511">
    <property type="term" value="P:ubiquitin-dependent protein catabolic process"/>
    <property type="evidence" value="ECO:0007669"/>
    <property type="project" value="InterPro"/>
</dbReference>
<feature type="compositionally biased region" description="Polar residues" evidence="12">
    <location>
        <begin position="101"/>
        <end position="116"/>
    </location>
</feature>
<evidence type="ECO:0000313" key="16">
    <source>
        <dbReference type="Proteomes" id="UP001295684"/>
    </source>
</evidence>
<evidence type="ECO:0000256" key="1">
    <source>
        <dbReference type="ARBA" id="ARBA00000900"/>
    </source>
</evidence>
<keyword evidence="5" id="KW-0808">Transferase</keyword>
<evidence type="ECO:0000256" key="3">
    <source>
        <dbReference type="ARBA" id="ARBA00004906"/>
    </source>
</evidence>
<evidence type="ECO:0000256" key="6">
    <source>
        <dbReference type="ARBA" id="ARBA00022723"/>
    </source>
</evidence>
<keyword evidence="7 11" id="KW-0863">Zinc-finger</keyword>
<feature type="transmembrane region" description="Helical" evidence="13">
    <location>
        <begin position="196"/>
        <end position="214"/>
    </location>
</feature>
<dbReference type="InterPro" id="IPR013083">
    <property type="entry name" value="Znf_RING/FYVE/PHD"/>
</dbReference>
<evidence type="ECO:0000256" key="7">
    <source>
        <dbReference type="ARBA" id="ARBA00022771"/>
    </source>
</evidence>
<feature type="region of interest" description="Disordered" evidence="12">
    <location>
        <begin position="169"/>
        <end position="192"/>
    </location>
</feature>
<evidence type="ECO:0000256" key="11">
    <source>
        <dbReference type="PROSITE-ProRule" id="PRU00175"/>
    </source>
</evidence>
<organism evidence="15 16">
    <name type="scientific">Euplotes crassus</name>
    <dbReference type="NCBI Taxonomy" id="5936"/>
    <lineage>
        <taxon>Eukaryota</taxon>
        <taxon>Sar</taxon>
        <taxon>Alveolata</taxon>
        <taxon>Ciliophora</taxon>
        <taxon>Intramacronucleata</taxon>
        <taxon>Spirotrichea</taxon>
        <taxon>Hypotrichia</taxon>
        <taxon>Euplotida</taxon>
        <taxon>Euplotidae</taxon>
        <taxon>Moneuplotes</taxon>
    </lineage>
</organism>
<keyword evidence="9" id="KW-0862">Zinc</keyword>
<evidence type="ECO:0000256" key="10">
    <source>
        <dbReference type="ARBA" id="ARBA00023136"/>
    </source>
</evidence>
<evidence type="ECO:0000256" key="4">
    <source>
        <dbReference type="ARBA" id="ARBA00012483"/>
    </source>
</evidence>
<dbReference type="Pfam" id="PF00097">
    <property type="entry name" value="zf-C3HC4"/>
    <property type="match status" value="1"/>
</dbReference>
<feature type="domain" description="RING-type" evidence="14">
    <location>
        <begin position="30"/>
        <end position="71"/>
    </location>
</feature>
<evidence type="ECO:0000259" key="14">
    <source>
        <dbReference type="PROSITE" id="PS50089"/>
    </source>
</evidence>
<proteinExistence type="predicted"/>
<name>A0AAD2D567_EUPCR</name>
<accession>A0AAD2D567</accession>
<dbReference type="GO" id="GO:0061630">
    <property type="term" value="F:ubiquitin protein ligase activity"/>
    <property type="evidence" value="ECO:0007669"/>
    <property type="project" value="UniProtKB-EC"/>
</dbReference>
<keyword evidence="13" id="KW-0812">Transmembrane</keyword>
<dbReference type="AlphaFoldDB" id="A0AAD2D567"/>
<dbReference type="GO" id="GO:0005783">
    <property type="term" value="C:endoplasmic reticulum"/>
    <property type="evidence" value="ECO:0007669"/>
    <property type="project" value="InterPro"/>
</dbReference>
<dbReference type="InterPro" id="IPR017907">
    <property type="entry name" value="Znf_RING_CS"/>
</dbReference>
<comment type="pathway">
    <text evidence="3">Protein modification; protein ubiquitination.</text>
</comment>
<comment type="subcellular location">
    <subcellularLocation>
        <location evidence="2">Endomembrane system</location>
    </subcellularLocation>
</comment>
<dbReference type="GO" id="GO:0008270">
    <property type="term" value="F:zinc ion binding"/>
    <property type="evidence" value="ECO:0007669"/>
    <property type="project" value="UniProtKB-KW"/>
</dbReference>
<dbReference type="InterPro" id="IPR045103">
    <property type="entry name" value="RNF5/RNF185-like"/>
</dbReference>
<feature type="region of interest" description="Disordered" evidence="12">
    <location>
        <begin position="1"/>
        <end position="23"/>
    </location>
</feature>